<dbReference type="PANTHER" id="PTHR36983:SF2">
    <property type="entry name" value="DNAJ HOMOLOG SUBFAMILY C MEMBER 13"/>
    <property type="match status" value="1"/>
</dbReference>
<dbReference type="EMBL" id="JBBPBN010000147">
    <property type="protein sequence ID" value="KAK8975343.1"/>
    <property type="molecule type" value="Genomic_DNA"/>
</dbReference>
<evidence type="ECO:0008006" key="3">
    <source>
        <dbReference type="Google" id="ProtNLM"/>
    </source>
</evidence>
<comment type="caution">
    <text evidence="1">The sequence shown here is derived from an EMBL/GenBank/DDBJ whole genome shotgun (WGS) entry which is preliminary data.</text>
</comment>
<evidence type="ECO:0000313" key="2">
    <source>
        <dbReference type="Proteomes" id="UP001396334"/>
    </source>
</evidence>
<gene>
    <name evidence="1" type="ORF">V6N11_063305</name>
</gene>
<accession>A0ABR2NGN9</accession>
<proteinExistence type="predicted"/>
<protein>
    <recommendedName>
        <fullName evidence="3">Beta-lactamase-related domain-containing protein</fullName>
    </recommendedName>
</protein>
<organism evidence="1 2">
    <name type="scientific">Hibiscus sabdariffa</name>
    <name type="common">roselle</name>
    <dbReference type="NCBI Taxonomy" id="183260"/>
    <lineage>
        <taxon>Eukaryota</taxon>
        <taxon>Viridiplantae</taxon>
        <taxon>Streptophyta</taxon>
        <taxon>Embryophyta</taxon>
        <taxon>Tracheophyta</taxon>
        <taxon>Spermatophyta</taxon>
        <taxon>Magnoliopsida</taxon>
        <taxon>eudicotyledons</taxon>
        <taxon>Gunneridae</taxon>
        <taxon>Pentapetalae</taxon>
        <taxon>rosids</taxon>
        <taxon>malvids</taxon>
        <taxon>Malvales</taxon>
        <taxon>Malvaceae</taxon>
        <taxon>Malvoideae</taxon>
        <taxon>Hibiscus</taxon>
    </lineage>
</organism>
<name>A0ABR2NGN9_9ROSI</name>
<sequence length="151" mass="17038">MLASTLVSEWYLSFFHSHQRFLPFHIPWLSGLCCYESSTPYNESVVNALRVLLTPKLASMLRDQVPKDLLSKLNTNLESPKIIWNSSTRALVLKFMDKQRASQGPYGSYDLKDSHIFAYEALSKELFVGSAFKAIFAIVGLGNSKGEEERG</sequence>
<reference evidence="1 2" key="1">
    <citation type="journal article" date="2024" name="G3 (Bethesda)">
        <title>Genome assembly of Hibiscus sabdariffa L. provides insights into metabolisms of medicinal natural products.</title>
        <authorList>
            <person name="Kim T."/>
        </authorList>
    </citation>
    <scope>NUCLEOTIDE SEQUENCE [LARGE SCALE GENOMIC DNA]</scope>
    <source>
        <strain evidence="1">TK-2024</strain>
        <tissue evidence="1">Old leaves</tissue>
    </source>
</reference>
<evidence type="ECO:0000313" key="1">
    <source>
        <dbReference type="EMBL" id="KAK8975343.1"/>
    </source>
</evidence>
<dbReference type="PANTHER" id="PTHR36983">
    <property type="entry name" value="DNAJ HOMOLOG SUBFAMILY C MEMBER 13"/>
    <property type="match status" value="1"/>
</dbReference>
<keyword evidence="2" id="KW-1185">Reference proteome</keyword>
<dbReference type="Proteomes" id="UP001396334">
    <property type="component" value="Unassembled WGS sequence"/>
</dbReference>
<dbReference type="InterPro" id="IPR044978">
    <property type="entry name" value="GRV2/DNAJC13"/>
</dbReference>